<dbReference type="PANTHER" id="PTHR22916">
    <property type="entry name" value="GLYCOSYLTRANSFERASE"/>
    <property type="match status" value="1"/>
</dbReference>
<gene>
    <name evidence="2" type="ORF">BZARG_604</name>
</gene>
<evidence type="ECO:0000313" key="2">
    <source>
        <dbReference type="EMBL" id="EGV44322.1"/>
    </source>
</evidence>
<dbReference type="SUPFAM" id="SSF53448">
    <property type="entry name" value="Nucleotide-diphospho-sugar transferases"/>
    <property type="match status" value="1"/>
</dbReference>
<name>G2EAS2_9FLAO</name>
<dbReference type="eggNOG" id="COG1215">
    <property type="taxonomic scope" value="Bacteria"/>
</dbReference>
<evidence type="ECO:0000259" key="1">
    <source>
        <dbReference type="Pfam" id="PF00535"/>
    </source>
</evidence>
<dbReference type="Pfam" id="PF00535">
    <property type="entry name" value="Glycos_transf_2"/>
    <property type="match status" value="1"/>
</dbReference>
<dbReference type="STRING" id="1046627.BZARG_604"/>
<keyword evidence="3" id="KW-1185">Reference proteome</keyword>
<evidence type="ECO:0000313" key="3">
    <source>
        <dbReference type="Proteomes" id="UP000003730"/>
    </source>
</evidence>
<dbReference type="EMBL" id="AFXZ01000009">
    <property type="protein sequence ID" value="EGV44322.1"/>
    <property type="molecule type" value="Genomic_DNA"/>
</dbReference>
<keyword evidence="2" id="KW-0808">Transferase</keyword>
<accession>G2EAS2</accession>
<dbReference type="AlphaFoldDB" id="G2EAS2"/>
<reference evidence="2 3" key="1">
    <citation type="journal article" date="2008" name="Int. J. Syst. Evol. Microbiol.">
        <title>Bizionia argentinensis sp. nov., isolated from surface marine water in Antarctica.</title>
        <authorList>
            <person name="Bercovich A."/>
            <person name="Vazquez S.C."/>
            <person name="Yankilevich P."/>
            <person name="Coria S.H."/>
            <person name="Foti M."/>
            <person name="Hernandez E."/>
            <person name="Vidal A."/>
            <person name="Ruberto L."/>
            <person name="Melo C."/>
            <person name="Marenssi S."/>
            <person name="Criscuolo M."/>
            <person name="Memoli M."/>
            <person name="Arguelles M."/>
            <person name="Mac Cormack W.P."/>
        </authorList>
    </citation>
    <scope>NUCLEOTIDE SEQUENCE [LARGE SCALE GENOMIC DNA]</scope>
    <source>
        <strain evidence="2 3">JUB59</strain>
    </source>
</reference>
<dbReference type="InterPro" id="IPR001173">
    <property type="entry name" value="Glyco_trans_2-like"/>
</dbReference>
<dbReference type="OrthoDB" id="597270at2"/>
<dbReference type="PATRIC" id="fig|1046627.3.peg.639"/>
<proteinExistence type="predicted"/>
<dbReference type="Proteomes" id="UP000003730">
    <property type="component" value="Unassembled WGS sequence"/>
</dbReference>
<dbReference type="InterPro" id="IPR029044">
    <property type="entry name" value="Nucleotide-diphossugar_trans"/>
</dbReference>
<dbReference type="GO" id="GO:0016758">
    <property type="term" value="F:hexosyltransferase activity"/>
    <property type="evidence" value="ECO:0007669"/>
    <property type="project" value="UniProtKB-ARBA"/>
</dbReference>
<dbReference type="Gene3D" id="3.90.550.10">
    <property type="entry name" value="Spore Coat Polysaccharide Biosynthesis Protein SpsA, Chain A"/>
    <property type="match status" value="1"/>
</dbReference>
<organism evidence="2 3">
    <name type="scientific">Bizionia argentinensis JUB59</name>
    <dbReference type="NCBI Taxonomy" id="1046627"/>
    <lineage>
        <taxon>Bacteria</taxon>
        <taxon>Pseudomonadati</taxon>
        <taxon>Bacteroidota</taxon>
        <taxon>Flavobacteriia</taxon>
        <taxon>Flavobacteriales</taxon>
        <taxon>Flavobacteriaceae</taxon>
        <taxon>Bizionia</taxon>
    </lineage>
</organism>
<sequence length="316" mass="37493">MQPLVSIIIPTYNRAHLIGETLDSVLAQTYTNWECIVVDDGSTDETDALMKTYCDKDARFQYHHRPIDRLSGGNAARNYGFELSKGAYVNWFDSDDIMCENKLQSQLDALITSDYNFSVCQTLVFEREITNILGLRHEHIVSKQPLLDFIKGNIVFLTPSVLFKRVFLIKNNLSFDEDLKAAQDWEYFAKVLFYNQEYHTTDEPLVKIRRHFTSISHNKNNELRIWHYYLAREKLFLFLKGKELKDKNEILVYFSRFFRDKLKYYVFKGKNKESWLICYNTIKYFYTMSGYLKLKLYIKLVLITGKGYKYKYLVNL</sequence>
<protein>
    <submittedName>
        <fullName evidence="2">Glycosyltransferase family 2 protein</fullName>
    </submittedName>
</protein>
<dbReference type="PANTHER" id="PTHR22916:SF3">
    <property type="entry name" value="UDP-GLCNAC:BETAGAL BETA-1,3-N-ACETYLGLUCOSAMINYLTRANSFERASE-LIKE PROTEIN 1"/>
    <property type="match status" value="1"/>
</dbReference>
<feature type="domain" description="Glycosyltransferase 2-like" evidence="1">
    <location>
        <begin position="6"/>
        <end position="159"/>
    </location>
</feature>
<dbReference type="RefSeq" id="WP_008635472.1">
    <property type="nucleotide sequence ID" value="NZ_AFXZ01000009.1"/>
</dbReference>
<comment type="caution">
    <text evidence="2">The sequence shown here is derived from an EMBL/GenBank/DDBJ whole genome shotgun (WGS) entry which is preliminary data.</text>
</comment>